<name>A2DI11_TRIV3</name>
<organism evidence="2 3">
    <name type="scientific">Trichomonas vaginalis (strain ATCC PRA-98 / G3)</name>
    <dbReference type="NCBI Taxonomy" id="412133"/>
    <lineage>
        <taxon>Eukaryota</taxon>
        <taxon>Metamonada</taxon>
        <taxon>Parabasalia</taxon>
        <taxon>Trichomonadida</taxon>
        <taxon>Trichomonadidae</taxon>
        <taxon>Trichomonas</taxon>
    </lineage>
</organism>
<reference evidence="2" key="2">
    <citation type="journal article" date="2007" name="Science">
        <title>Draft genome sequence of the sexually transmitted pathogen Trichomonas vaginalis.</title>
        <authorList>
            <person name="Carlton J.M."/>
            <person name="Hirt R.P."/>
            <person name="Silva J.C."/>
            <person name="Delcher A.L."/>
            <person name="Schatz M."/>
            <person name="Zhao Q."/>
            <person name="Wortman J.R."/>
            <person name="Bidwell S.L."/>
            <person name="Alsmark U.C.M."/>
            <person name="Besteiro S."/>
            <person name="Sicheritz-Ponten T."/>
            <person name="Noel C.J."/>
            <person name="Dacks J.B."/>
            <person name="Foster P.G."/>
            <person name="Simillion C."/>
            <person name="Van de Peer Y."/>
            <person name="Miranda-Saavedra D."/>
            <person name="Barton G.J."/>
            <person name="Westrop G.D."/>
            <person name="Mueller S."/>
            <person name="Dessi D."/>
            <person name="Fiori P.L."/>
            <person name="Ren Q."/>
            <person name="Paulsen I."/>
            <person name="Zhang H."/>
            <person name="Bastida-Corcuera F.D."/>
            <person name="Simoes-Barbosa A."/>
            <person name="Brown M.T."/>
            <person name="Hayes R.D."/>
            <person name="Mukherjee M."/>
            <person name="Okumura C.Y."/>
            <person name="Schneider R."/>
            <person name="Smith A.J."/>
            <person name="Vanacova S."/>
            <person name="Villalvazo M."/>
            <person name="Haas B.J."/>
            <person name="Pertea M."/>
            <person name="Feldblyum T.V."/>
            <person name="Utterback T.R."/>
            <person name="Shu C.L."/>
            <person name="Osoegawa K."/>
            <person name="de Jong P.J."/>
            <person name="Hrdy I."/>
            <person name="Horvathova L."/>
            <person name="Zubacova Z."/>
            <person name="Dolezal P."/>
            <person name="Malik S.B."/>
            <person name="Logsdon J.M. Jr."/>
            <person name="Henze K."/>
            <person name="Gupta A."/>
            <person name="Wang C.C."/>
            <person name="Dunne R.L."/>
            <person name="Upcroft J.A."/>
            <person name="Upcroft P."/>
            <person name="White O."/>
            <person name="Salzberg S.L."/>
            <person name="Tang P."/>
            <person name="Chiu C.-H."/>
            <person name="Lee Y.-S."/>
            <person name="Embley T.M."/>
            <person name="Coombs G.H."/>
            <person name="Mottram J.C."/>
            <person name="Tachezy J."/>
            <person name="Fraser-Liggett C.M."/>
            <person name="Johnson P.J."/>
        </authorList>
    </citation>
    <scope>NUCLEOTIDE SEQUENCE [LARGE SCALE GENOMIC DNA]</scope>
    <source>
        <strain evidence="2">G3</strain>
    </source>
</reference>
<feature type="coiled-coil region" evidence="1">
    <location>
        <begin position="79"/>
        <end position="171"/>
    </location>
</feature>
<dbReference type="VEuPathDB" id="TrichDB:TVAGG3_0272170"/>
<reference evidence="2" key="1">
    <citation type="submission" date="2006-10" db="EMBL/GenBank/DDBJ databases">
        <authorList>
            <person name="Amadeo P."/>
            <person name="Zhao Q."/>
            <person name="Wortman J."/>
            <person name="Fraser-Liggett C."/>
            <person name="Carlton J."/>
        </authorList>
    </citation>
    <scope>NUCLEOTIDE SEQUENCE</scope>
    <source>
        <strain evidence="2">G3</strain>
    </source>
</reference>
<dbReference type="OrthoDB" id="10036174at2759"/>
<dbReference type="SMR" id="A2DI11"/>
<accession>A2DI11</accession>
<protein>
    <submittedName>
        <fullName evidence="2">Uncharacterized protein</fullName>
    </submittedName>
</protein>
<keyword evidence="3" id="KW-1185">Reference proteome</keyword>
<gene>
    <name evidence="2" type="ORF">TVAG_402560</name>
</gene>
<evidence type="ECO:0000313" key="2">
    <source>
        <dbReference type="EMBL" id="EAY20000.1"/>
    </source>
</evidence>
<keyword evidence="1" id="KW-0175">Coiled coil</keyword>
<dbReference type="InParanoid" id="A2DI11"/>
<dbReference type="RefSeq" id="XP_001580986.1">
    <property type="nucleotide sequence ID" value="XM_001580936.1"/>
</dbReference>
<sequence length="359" mass="41127">MSFKADDMTPDKVSLELLEKIEGILKKSSEIIGDNNIYSNPAHADSLIRGFLRRSSTLEAKLKYVQDDLAKFPYKINSVEEAESRKADCLEKIKQNKEKLINIEKENDKIKAQIEEINKNLPQGGDNSELFKSEKEIKDTESEIQSKNQEISTLQRESKLLEQKYEEVVQIGDELSSKINSVKNETAGITNLNTSEDLIEKREKRLNIQKALDAFIAEAEAQSNARRIVLSQRKETLTKQISEAKERQVKINEERNRVSILKEDIVRLEALIAREKAPKQENVEIVKKEKPPMNKDRISRLCLMLVTQEPSDELINSIGSELCWSKDQIDEFLKGTRKDKDPGIGQQWVSWLDSVTNDL</sequence>
<dbReference type="KEGG" id="tva:5465531"/>
<dbReference type="Proteomes" id="UP000001542">
    <property type="component" value="Unassembled WGS sequence"/>
</dbReference>
<dbReference type="VEuPathDB" id="TrichDB:TVAG_402560"/>
<dbReference type="AlphaFoldDB" id="A2DI11"/>
<feature type="coiled-coil region" evidence="1">
    <location>
        <begin position="227"/>
        <end position="271"/>
    </location>
</feature>
<evidence type="ECO:0000256" key="1">
    <source>
        <dbReference type="SAM" id="Coils"/>
    </source>
</evidence>
<evidence type="ECO:0000313" key="3">
    <source>
        <dbReference type="Proteomes" id="UP000001542"/>
    </source>
</evidence>
<proteinExistence type="predicted"/>
<dbReference type="EMBL" id="DS113202">
    <property type="protein sequence ID" value="EAY20000.1"/>
    <property type="molecule type" value="Genomic_DNA"/>
</dbReference>